<dbReference type="EMBL" id="JACIBY010000017">
    <property type="protein sequence ID" value="MBB3841441.1"/>
    <property type="molecule type" value="Genomic_DNA"/>
</dbReference>
<name>A0A7W6ETI9_9BACT</name>
<sequence>MNDNSKFSNIPPKQLNRVVQLVAYSIIAALVGVIFTAIVLLIGLVLHA</sequence>
<dbReference type="Proteomes" id="UP000541352">
    <property type="component" value="Unassembled WGS sequence"/>
</dbReference>
<dbReference type="AlphaFoldDB" id="A0A7W6ETI9"/>
<proteinExistence type="predicted"/>
<evidence type="ECO:0000313" key="2">
    <source>
        <dbReference type="EMBL" id="MBB3841441.1"/>
    </source>
</evidence>
<organism evidence="2 3">
    <name type="scientific">Runella defluvii</name>
    <dbReference type="NCBI Taxonomy" id="370973"/>
    <lineage>
        <taxon>Bacteria</taxon>
        <taxon>Pseudomonadati</taxon>
        <taxon>Bacteroidota</taxon>
        <taxon>Cytophagia</taxon>
        <taxon>Cytophagales</taxon>
        <taxon>Spirosomataceae</taxon>
        <taxon>Runella</taxon>
    </lineage>
</organism>
<evidence type="ECO:0000313" key="3">
    <source>
        <dbReference type="Proteomes" id="UP000541352"/>
    </source>
</evidence>
<feature type="transmembrane region" description="Helical" evidence="1">
    <location>
        <begin position="21"/>
        <end position="46"/>
    </location>
</feature>
<keyword evidence="1" id="KW-0812">Transmembrane</keyword>
<keyword evidence="3" id="KW-1185">Reference proteome</keyword>
<keyword evidence="1" id="KW-1133">Transmembrane helix</keyword>
<accession>A0A7W6ETI9</accession>
<gene>
    <name evidence="2" type="ORF">FHS57_005469</name>
</gene>
<comment type="caution">
    <text evidence="2">The sequence shown here is derived from an EMBL/GenBank/DDBJ whole genome shotgun (WGS) entry which is preliminary data.</text>
</comment>
<keyword evidence="1" id="KW-0472">Membrane</keyword>
<reference evidence="2 3" key="1">
    <citation type="submission" date="2020-08" db="EMBL/GenBank/DDBJ databases">
        <title>Genomic Encyclopedia of Type Strains, Phase IV (KMG-IV): sequencing the most valuable type-strain genomes for metagenomic binning, comparative biology and taxonomic classification.</title>
        <authorList>
            <person name="Goeker M."/>
        </authorList>
    </citation>
    <scope>NUCLEOTIDE SEQUENCE [LARGE SCALE GENOMIC DNA]</scope>
    <source>
        <strain evidence="2 3">DSM 17976</strain>
    </source>
</reference>
<protein>
    <submittedName>
        <fullName evidence="2">Uncharacterized protein</fullName>
    </submittedName>
</protein>
<evidence type="ECO:0000256" key="1">
    <source>
        <dbReference type="SAM" id="Phobius"/>
    </source>
</evidence>